<feature type="domain" description="MPN" evidence="8">
    <location>
        <begin position="106"/>
        <end position="228"/>
    </location>
</feature>
<gene>
    <name evidence="9" type="primary">radC</name>
    <name evidence="9" type="ORF">AB8S09_05110</name>
</gene>
<dbReference type="PROSITE" id="PS01302">
    <property type="entry name" value="UPF0758"/>
    <property type="match status" value="1"/>
</dbReference>
<dbReference type="Proteomes" id="UP001565220">
    <property type="component" value="Unassembled WGS sequence"/>
</dbReference>
<keyword evidence="5" id="KW-0862">Zinc</keyword>
<comment type="caution">
    <text evidence="9">The sequence shown here is derived from an EMBL/GenBank/DDBJ whole genome shotgun (WGS) entry which is preliminary data.</text>
</comment>
<evidence type="ECO:0000256" key="1">
    <source>
        <dbReference type="ARBA" id="ARBA00010243"/>
    </source>
</evidence>
<dbReference type="NCBIfam" id="TIGR00608">
    <property type="entry name" value="radc"/>
    <property type="match status" value="1"/>
</dbReference>
<keyword evidence="10" id="KW-1185">Reference proteome</keyword>
<dbReference type="InterPro" id="IPR046778">
    <property type="entry name" value="UPF0758_N"/>
</dbReference>
<accession>A0ABV4DVG9</accession>
<dbReference type="Pfam" id="PF04002">
    <property type="entry name" value="RadC"/>
    <property type="match status" value="1"/>
</dbReference>
<dbReference type="Pfam" id="PF20582">
    <property type="entry name" value="UPF0758_N"/>
    <property type="match status" value="1"/>
</dbReference>
<keyword evidence="2" id="KW-0645">Protease</keyword>
<evidence type="ECO:0000256" key="3">
    <source>
        <dbReference type="ARBA" id="ARBA00022723"/>
    </source>
</evidence>
<comment type="similarity">
    <text evidence="1 7">Belongs to the UPF0758 family.</text>
</comment>
<dbReference type="CDD" id="cd08071">
    <property type="entry name" value="MPN_DUF2466"/>
    <property type="match status" value="1"/>
</dbReference>
<evidence type="ECO:0000313" key="9">
    <source>
        <dbReference type="EMBL" id="MEY8763028.1"/>
    </source>
</evidence>
<sequence>MNNMLKIMDLPENERPRERLFRYGSESLSNAELLAIVLGCGTKRENIISLSSRIIKNSRGLNGLFNSSLEDLTCICGVGKAKAAKIMAVVELSKRFRSYKGGNDCKICNPEDAAMLVMEEMKELKQEYLKVVILNTKNVVIGIKNVFIGSLNFSIVHPREVFFYAIKKNGASIIVCHNHPSGDPSPSDEDIDVTYRLKKCGELLGIQLIDHLIIGGGVYVSLKEKGILRD</sequence>
<dbReference type="NCBIfam" id="NF000642">
    <property type="entry name" value="PRK00024.1"/>
    <property type="match status" value="1"/>
</dbReference>
<evidence type="ECO:0000256" key="6">
    <source>
        <dbReference type="ARBA" id="ARBA00023049"/>
    </source>
</evidence>
<evidence type="ECO:0000256" key="7">
    <source>
        <dbReference type="RuleBase" id="RU003797"/>
    </source>
</evidence>
<dbReference type="InterPro" id="IPR025657">
    <property type="entry name" value="RadC_JAB"/>
</dbReference>
<dbReference type="PANTHER" id="PTHR30471:SF3">
    <property type="entry name" value="UPF0758 PROTEIN YEES-RELATED"/>
    <property type="match status" value="1"/>
</dbReference>
<dbReference type="InterPro" id="IPR037518">
    <property type="entry name" value="MPN"/>
</dbReference>
<dbReference type="RefSeq" id="WP_294183589.1">
    <property type="nucleotide sequence ID" value="NZ_JBGFFE010000004.1"/>
</dbReference>
<evidence type="ECO:0000256" key="2">
    <source>
        <dbReference type="ARBA" id="ARBA00022670"/>
    </source>
</evidence>
<name>A0ABV4DVG9_9CLOT</name>
<evidence type="ECO:0000256" key="5">
    <source>
        <dbReference type="ARBA" id="ARBA00022833"/>
    </source>
</evidence>
<evidence type="ECO:0000313" key="10">
    <source>
        <dbReference type="Proteomes" id="UP001565220"/>
    </source>
</evidence>
<keyword evidence="4" id="KW-0378">Hydrolase</keyword>
<dbReference type="EMBL" id="JBGFFE010000004">
    <property type="protein sequence ID" value="MEY8763028.1"/>
    <property type="molecule type" value="Genomic_DNA"/>
</dbReference>
<dbReference type="InterPro" id="IPR001405">
    <property type="entry name" value="UPF0758"/>
</dbReference>
<reference evidence="9 10" key="1">
    <citation type="submission" date="2024-08" db="EMBL/GenBank/DDBJ databases">
        <title>Clostridium lapicellarii sp. nov., and Clostridium renhuaiense sp. nov., two species isolated from the mud in a fermentation cellar used for producing sauce-flavour Chinese liquors.</title>
        <authorList>
            <person name="Yang F."/>
            <person name="Wang H."/>
            <person name="Chen L.Q."/>
            <person name="Zhou N."/>
            <person name="Lu J.J."/>
            <person name="Pu X.X."/>
            <person name="Wan B."/>
            <person name="Wang L."/>
            <person name="Liu S.J."/>
        </authorList>
    </citation>
    <scope>NUCLEOTIDE SEQUENCE [LARGE SCALE GENOMIC DNA]</scope>
    <source>
        <strain evidence="9 10">MT-113</strain>
    </source>
</reference>
<evidence type="ECO:0000259" key="8">
    <source>
        <dbReference type="PROSITE" id="PS50249"/>
    </source>
</evidence>
<keyword evidence="3" id="KW-0479">Metal-binding</keyword>
<proteinExistence type="inferred from homology"/>
<protein>
    <submittedName>
        <fullName evidence="9">DNA repair protein RadC</fullName>
    </submittedName>
</protein>
<dbReference type="PANTHER" id="PTHR30471">
    <property type="entry name" value="DNA REPAIR PROTEIN RADC"/>
    <property type="match status" value="1"/>
</dbReference>
<dbReference type="PROSITE" id="PS50249">
    <property type="entry name" value="MPN"/>
    <property type="match status" value="1"/>
</dbReference>
<organism evidence="9 10">
    <name type="scientific">Clostridium lapidicellarium</name>
    <dbReference type="NCBI Taxonomy" id="3240931"/>
    <lineage>
        <taxon>Bacteria</taxon>
        <taxon>Bacillati</taxon>
        <taxon>Bacillota</taxon>
        <taxon>Clostridia</taxon>
        <taxon>Eubacteriales</taxon>
        <taxon>Clostridiaceae</taxon>
        <taxon>Clostridium</taxon>
    </lineage>
</organism>
<dbReference type="InterPro" id="IPR020891">
    <property type="entry name" value="UPF0758_CS"/>
</dbReference>
<keyword evidence="6" id="KW-0482">Metalloprotease</keyword>
<dbReference type="SUPFAM" id="SSF102712">
    <property type="entry name" value="JAB1/MPN domain"/>
    <property type="match status" value="1"/>
</dbReference>
<dbReference type="Gene3D" id="3.40.140.10">
    <property type="entry name" value="Cytidine Deaminase, domain 2"/>
    <property type="match status" value="1"/>
</dbReference>
<evidence type="ECO:0000256" key="4">
    <source>
        <dbReference type="ARBA" id="ARBA00022801"/>
    </source>
</evidence>